<dbReference type="PATRIC" id="fig|106592.7.peg.4434"/>
<gene>
    <name evidence="3" type="ORF">AC244_28125</name>
</gene>
<dbReference type="Proteomes" id="UP000037425">
    <property type="component" value="Unassembled WGS sequence"/>
</dbReference>
<evidence type="ECO:0000313" key="4">
    <source>
        <dbReference type="Proteomes" id="UP000037425"/>
    </source>
</evidence>
<evidence type="ECO:0000313" key="3">
    <source>
        <dbReference type="EMBL" id="KOF14179.1"/>
    </source>
</evidence>
<dbReference type="EMBL" id="LGAP01000029">
    <property type="protein sequence ID" value="KOF14179.1"/>
    <property type="molecule type" value="Genomic_DNA"/>
</dbReference>
<feature type="chain" id="PRO_5005581179" evidence="2">
    <location>
        <begin position="21"/>
        <end position="105"/>
    </location>
</feature>
<protein>
    <submittedName>
        <fullName evidence="3">Uncharacterized protein</fullName>
    </submittedName>
</protein>
<feature type="region of interest" description="Disordered" evidence="1">
    <location>
        <begin position="22"/>
        <end position="46"/>
    </location>
</feature>
<feature type="compositionally biased region" description="Basic and acidic residues" evidence="1">
    <location>
        <begin position="30"/>
        <end position="44"/>
    </location>
</feature>
<reference evidence="4" key="1">
    <citation type="submission" date="2015-07" db="EMBL/GenBank/DDBJ databases">
        <title>Whole genome sequence of an Ensifer adhaerens strain isolated from a cave pool in the Wind Cave National Park.</title>
        <authorList>
            <person name="Eng W.W.H."/>
            <person name="Gan H.M."/>
            <person name="Barton H.A."/>
            <person name="Savka M.A."/>
        </authorList>
    </citation>
    <scope>NUCLEOTIDE SEQUENCE [LARGE SCALE GENOMIC DNA]</scope>
    <source>
        <strain evidence="4">SD006</strain>
    </source>
</reference>
<evidence type="ECO:0000256" key="2">
    <source>
        <dbReference type="SAM" id="SignalP"/>
    </source>
</evidence>
<sequence>MRKFVLVSMVVIAAATSVVASPSFAQSAGKGRDSGHSSSDRSGDWYRGASTFTHYNDNYNKRRPRPILVKSGAYCVERREWVDAWGKLQVVPYRECRDRRHIEID</sequence>
<comment type="caution">
    <text evidence="3">The sequence shown here is derived from an EMBL/GenBank/DDBJ whole genome shotgun (WGS) entry which is preliminary data.</text>
</comment>
<dbReference type="AlphaFoldDB" id="A0A0L8BHZ9"/>
<dbReference type="RefSeq" id="WP_053252110.1">
    <property type="nucleotide sequence ID" value="NZ_LGAP01000029.1"/>
</dbReference>
<organism evidence="3 4">
    <name type="scientific">Ensifer adhaerens</name>
    <name type="common">Sinorhizobium morelense</name>
    <dbReference type="NCBI Taxonomy" id="106592"/>
    <lineage>
        <taxon>Bacteria</taxon>
        <taxon>Pseudomonadati</taxon>
        <taxon>Pseudomonadota</taxon>
        <taxon>Alphaproteobacteria</taxon>
        <taxon>Hyphomicrobiales</taxon>
        <taxon>Rhizobiaceae</taxon>
        <taxon>Sinorhizobium/Ensifer group</taxon>
        <taxon>Ensifer</taxon>
    </lineage>
</organism>
<proteinExistence type="predicted"/>
<dbReference type="OrthoDB" id="8420427at2"/>
<evidence type="ECO:0000256" key="1">
    <source>
        <dbReference type="SAM" id="MobiDB-lite"/>
    </source>
</evidence>
<feature type="signal peptide" evidence="2">
    <location>
        <begin position="1"/>
        <end position="20"/>
    </location>
</feature>
<accession>A0A0L8BHZ9</accession>
<keyword evidence="2" id="KW-0732">Signal</keyword>
<name>A0A0L8BHZ9_ENSAD</name>